<reference evidence="2" key="3">
    <citation type="submission" date="2015-06" db="UniProtKB">
        <authorList>
            <consortium name="EnsemblMetazoa"/>
        </authorList>
    </citation>
    <scope>IDENTIFICATION</scope>
</reference>
<proteinExistence type="predicted"/>
<sequence>MSAGRRSNLLDIGIMARCWVKDLLCEENQAEEPEATWTISTKNLNIVDMHSTFSPQPFTSEDHITCTVVLNKTTFTNKSSLKQKFNYCPYVVTQAVYKLTIDKSYGIDNATVSKTNVYVPSQFFHISPKLQDVNSVRREMKLEMVWSTDCDVEVPPNKSIEATLTVLQKLYSARFTVKTRMSGKVGIMDQNDVTRHYEIGIVDLIKYEMAKNRLNVKEFDFTMDDDVVYFTTYGNCGFEYYADKV</sequence>
<dbReference type="EMBL" id="AMQM01004173">
    <property type="status" value="NOT_ANNOTATED_CDS"/>
    <property type="molecule type" value="Genomic_DNA"/>
</dbReference>
<accession>T1FT77</accession>
<dbReference type="CTD" id="20212024"/>
<dbReference type="EMBL" id="KB096457">
    <property type="protein sequence ID" value="ESO04689.1"/>
    <property type="molecule type" value="Genomic_DNA"/>
</dbReference>
<gene>
    <name evidence="2" type="primary">20212024</name>
    <name evidence="1" type="ORF">HELRODRAFT_191692</name>
</gene>
<dbReference type="AlphaFoldDB" id="T1FT77"/>
<dbReference type="InParanoid" id="T1FT77"/>
<dbReference type="EnsemblMetazoa" id="HelroT191692">
    <property type="protein sequence ID" value="HelroP191692"/>
    <property type="gene ID" value="HelroG191692"/>
</dbReference>
<dbReference type="GeneID" id="20212024"/>
<evidence type="ECO:0000313" key="3">
    <source>
        <dbReference type="Proteomes" id="UP000015101"/>
    </source>
</evidence>
<reference evidence="3" key="1">
    <citation type="submission" date="2012-12" db="EMBL/GenBank/DDBJ databases">
        <authorList>
            <person name="Hellsten U."/>
            <person name="Grimwood J."/>
            <person name="Chapman J.A."/>
            <person name="Shapiro H."/>
            <person name="Aerts A."/>
            <person name="Otillar R.P."/>
            <person name="Terry A.Y."/>
            <person name="Boore J.L."/>
            <person name="Simakov O."/>
            <person name="Marletaz F."/>
            <person name="Cho S.-J."/>
            <person name="Edsinger-Gonzales E."/>
            <person name="Havlak P."/>
            <person name="Kuo D.-H."/>
            <person name="Larsson T."/>
            <person name="Lv J."/>
            <person name="Arendt D."/>
            <person name="Savage R."/>
            <person name="Osoegawa K."/>
            <person name="de Jong P."/>
            <person name="Lindberg D.R."/>
            <person name="Seaver E.C."/>
            <person name="Weisblat D.A."/>
            <person name="Putnam N.H."/>
            <person name="Grigoriev I.V."/>
            <person name="Rokhsar D.S."/>
        </authorList>
    </citation>
    <scope>NUCLEOTIDE SEQUENCE</scope>
</reference>
<evidence type="ECO:0000313" key="2">
    <source>
        <dbReference type="EnsemblMetazoa" id="HelroP191692"/>
    </source>
</evidence>
<dbReference type="RefSeq" id="XP_009017268.1">
    <property type="nucleotide sequence ID" value="XM_009019020.1"/>
</dbReference>
<dbReference type="Proteomes" id="UP000015101">
    <property type="component" value="Unassembled WGS sequence"/>
</dbReference>
<name>T1FT77_HELRO</name>
<dbReference type="KEGG" id="hro:HELRODRAFT_191692"/>
<organism evidence="2 3">
    <name type="scientific">Helobdella robusta</name>
    <name type="common">Californian leech</name>
    <dbReference type="NCBI Taxonomy" id="6412"/>
    <lineage>
        <taxon>Eukaryota</taxon>
        <taxon>Metazoa</taxon>
        <taxon>Spiralia</taxon>
        <taxon>Lophotrochozoa</taxon>
        <taxon>Annelida</taxon>
        <taxon>Clitellata</taxon>
        <taxon>Hirudinea</taxon>
        <taxon>Rhynchobdellida</taxon>
        <taxon>Glossiphoniidae</taxon>
        <taxon>Helobdella</taxon>
    </lineage>
</organism>
<dbReference type="HOGENOM" id="CLU_1135879_0_0_1"/>
<reference evidence="1 3" key="2">
    <citation type="journal article" date="2013" name="Nature">
        <title>Insights into bilaterian evolution from three spiralian genomes.</title>
        <authorList>
            <person name="Simakov O."/>
            <person name="Marletaz F."/>
            <person name="Cho S.J."/>
            <person name="Edsinger-Gonzales E."/>
            <person name="Havlak P."/>
            <person name="Hellsten U."/>
            <person name="Kuo D.H."/>
            <person name="Larsson T."/>
            <person name="Lv J."/>
            <person name="Arendt D."/>
            <person name="Savage R."/>
            <person name="Osoegawa K."/>
            <person name="de Jong P."/>
            <person name="Grimwood J."/>
            <person name="Chapman J.A."/>
            <person name="Shapiro H."/>
            <person name="Aerts A."/>
            <person name="Otillar R.P."/>
            <person name="Terry A.Y."/>
            <person name="Boore J.L."/>
            <person name="Grigoriev I.V."/>
            <person name="Lindberg D.R."/>
            <person name="Seaver E.C."/>
            <person name="Weisblat D.A."/>
            <person name="Putnam N.H."/>
            <person name="Rokhsar D.S."/>
        </authorList>
    </citation>
    <scope>NUCLEOTIDE SEQUENCE</scope>
</reference>
<protein>
    <submittedName>
        <fullName evidence="1 2">Uncharacterized protein</fullName>
    </submittedName>
</protein>
<dbReference type="PANTHER" id="PTHR39369">
    <property type="entry name" value="LIN-24 (TWENTY-FOUR) LIKE"/>
    <property type="match status" value="1"/>
</dbReference>
<dbReference type="STRING" id="6412.T1FT77"/>
<keyword evidence="3" id="KW-1185">Reference proteome</keyword>
<dbReference type="SUPFAM" id="SSF56973">
    <property type="entry name" value="Aerolisin/ETX pore-forming domain"/>
    <property type="match status" value="1"/>
</dbReference>
<evidence type="ECO:0000313" key="1">
    <source>
        <dbReference type="EMBL" id="ESO04689.1"/>
    </source>
</evidence>
<dbReference type="PANTHER" id="PTHR39369:SF6">
    <property type="entry name" value="LIN-24 (TWENTY-FOUR) LIKE"/>
    <property type="match status" value="1"/>
</dbReference>